<dbReference type="GO" id="GO:0051287">
    <property type="term" value="F:NAD binding"/>
    <property type="evidence" value="ECO:0007669"/>
    <property type="project" value="InterPro"/>
</dbReference>
<dbReference type="OrthoDB" id="9805416at2"/>
<dbReference type="BioCyc" id="ECAT999415-HMP:GTTI-901-MONOMER"/>
<gene>
    <name evidence="5" type="ORF">HMPREF9943_00878</name>
</gene>
<dbReference type="PANTHER" id="PTHR43333">
    <property type="entry name" value="2-HACID_DH_C DOMAIN-CONTAINING PROTEIN"/>
    <property type="match status" value="1"/>
</dbReference>
<dbReference type="eggNOG" id="COG0111">
    <property type="taxonomic scope" value="Bacteria"/>
</dbReference>
<dbReference type="CDD" id="cd05300">
    <property type="entry name" value="2-Hacid_dh_1"/>
    <property type="match status" value="1"/>
</dbReference>
<dbReference type="SUPFAM" id="SSF51735">
    <property type="entry name" value="NAD(P)-binding Rossmann-fold domains"/>
    <property type="match status" value="1"/>
</dbReference>
<evidence type="ECO:0000313" key="6">
    <source>
        <dbReference type="Proteomes" id="UP000011758"/>
    </source>
</evidence>
<keyword evidence="3" id="KW-0472">Membrane</keyword>
<reference evidence="5 6" key="1">
    <citation type="submission" date="2013-02" db="EMBL/GenBank/DDBJ databases">
        <title>The Genome Sequence of Lactobacillus catenaformis F0143.</title>
        <authorList>
            <consortium name="The Broad Institute Genome Sequencing Platform"/>
            <person name="Earl A."/>
            <person name="Ward D."/>
            <person name="Feldgarden M."/>
            <person name="Gevers D."/>
            <person name="Izard J."/>
            <person name="Blanton J.M."/>
            <person name="Mathney J."/>
            <person name="Dewhirst F.E."/>
            <person name="Young S.K."/>
            <person name="Zeng Q."/>
            <person name="Gargeya S."/>
            <person name="Fitzgerald M."/>
            <person name="Haas B."/>
            <person name="Abouelleil A."/>
            <person name="Alvarado L."/>
            <person name="Arachchi H.M."/>
            <person name="Berlin A."/>
            <person name="Chapman S.B."/>
            <person name="Gearin G."/>
            <person name="Goldberg J."/>
            <person name="Griggs A."/>
            <person name="Gujja S."/>
            <person name="Hansen M."/>
            <person name="Heiman D."/>
            <person name="Howarth C."/>
            <person name="Larimer J."/>
            <person name="Lui A."/>
            <person name="MacDonald P.J.P."/>
            <person name="McCowen C."/>
            <person name="Montmayeur A."/>
            <person name="Murphy C."/>
            <person name="Neiman D."/>
            <person name="Pearson M."/>
            <person name="Priest M."/>
            <person name="Roberts A."/>
            <person name="Saif S."/>
            <person name="Shea T."/>
            <person name="Sisk P."/>
            <person name="Stolte C."/>
            <person name="Sykes S."/>
            <person name="Wortman J."/>
            <person name="Nusbaum C."/>
            <person name="Birren B."/>
        </authorList>
    </citation>
    <scope>NUCLEOTIDE SEQUENCE [LARGE SCALE GENOMIC DNA]</scope>
    <source>
        <strain evidence="5 6">OT 569</strain>
    </source>
</reference>
<dbReference type="PANTHER" id="PTHR43333:SF1">
    <property type="entry name" value="D-ISOMER SPECIFIC 2-HYDROXYACID DEHYDROGENASE NAD-BINDING DOMAIN-CONTAINING PROTEIN"/>
    <property type="match status" value="1"/>
</dbReference>
<evidence type="ECO:0000256" key="2">
    <source>
        <dbReference type="ARBA" id="ARBA00023027"/>
    </source>
</evidence>
<dbReference type="RefSeq" id="WP_004802422.1">
    <property type="nucleotide sequence ID" value="NZ_KB446647.1"/>
</dbReference>
<dbReference type="Gene3D" id="3.40.50.720">
    <property type="entry name" value="NAD(P)-binding Rossmann-like Domain"/>
    <property type="match status" value="2"/>
</dbReference>
<dbReference type="InterPro" id="IPR036291">
    <property type="entry name" value="NAD(P)-bd_dom_sf"/>
</dbReference>
<dbReference type="PROSITE" id="PS00671">
    <property type="entry name" value="D_2_HYDROXYACID_DH_3"/>
    <property type="match status" value="1"/>
</dbReference>
<keyword evidence="6" id="KW-1185">Reference proteome</keyword>
<proteinExistence type="predicted"/>
<dbReference type="InterPro" id="IPR029753">
    <property type="entry name" value="D-isomer_DH_CS"/>
</dbReference>
<sequence>MDGIIPEHTILTCMSGAYGVAVAEYLITYMLMIMKKIPSYMDNQREGLWHNEGTVISPIGKRILVLGTGNIGKEFAIRAKSLGGYLVGMRRRSGHLEYFDEVHSIKNLKEEVSKADVIVIVLPGTKETYHLFDDHILSSCKQGSILMNAGRGNIIDRGALVKNASRFKGVYLDVEENEPLKSDDLLWSIKNIYITPHITGGYQLDFTVNKITDITKHNIKAWLGEGEFISVVDLKSGYAK</sequence>
<evidence type="ECO:0000256" key="3">
    <source>
        <dbReference type="SAM" id="Phobius"/>
    </source>
</evidence>
<keyword evidence="3" id="KW-1133">Transmembrane helix</keyword>
<dbReference type="EMBL" id="AGEJ01000013">
    <property type="protein sequence ID" value="EMD16836.1"/>
    <property type="molecule type" value="Genomic_DNA"/>
</dbReference>
<feature type="domain" description="D-isomer specific 2-hydroxyacid dehydrogenase NAD-binding" evidence="4">
    <location>
        <begin position="28"/>
        <end position="198"/>
    </location>
</feature>
<dbReference type="GO" id="GO:0016616">
    <property type="term" value="F:oxidoreductase activity, acting on the CH-OH group of donors, NAD or NADP as acceptor"/>
    <property type="evidence" value="ECO:0007669"/>
    <property type="project" value="UniProtKB-ARBA"/>
</dbReference>
<accession>M2Q3J1</accession>
<name>M2Q3J1_9FIRM</name>
<dbReference type="STRING" id="999415.HMPREF9943_00878"/>
<keyword evidence="1" id="KW-0560">Oxidoreductase</keyword>
<comment type="caution">
    <text evidence="5">The sequence shown here is derived from an EMBL/GenBank/DDBJ whole genome shotgun (WGS) entry which is preliminary data.</text>
</comment>
<dbReference type="AlphaFoldDB" id="M2Q3J1"/>
<dbReference type="Pfam" id="PF02826">
    <property type="entry name" value="2-Hacid_dh_C"/>
    <property type="match status" value="1"/>
</dbReference>
<evidence type="ECO:0000259" key="4">
    <source>
        <dbReference type="Pfam" id="PF02826"/>
    </source>
</evidence>
<keyword evidence="2" id="KW-0520">NAD</keyword>
<evidence type="ECO:0000256" key="1">
    <source>
        <dbReference type="ARBA" id="ARBA00023002"/>
    </source>
</evidence>
<evidence type="ECO:0000313" key="5">
    <source>
        <dbReference type="EMBL" id="EMD16836.1"/>
    </source>
</evidence>
<organism evidence="5 6">
    <name type="scientific">Eggerthia catenaformis OT 569 = DSM 20559</name>
    <dbReference type="NCBI Taxonomy" id="999415"/>
    <lineage>
        <taxon>Bacteria</taxon>
        <taxon>Bacillati</taxon>
        <taxon>Bacillota</taxon>
        <taxon>Erysipelotrichia</taxon>
        <taxon>Erysipelotrichales</taxon>
        <taxon>Coprobacillaceae</taxon>
        <taxon>Eggerthia</taxon>
    </lineage>
</organism>
<protein>
    <recommendedName>
        <fullName evidence="4">D-isomer specific 2-hydroxyacid dehydrogenase NAD-binding domain-containing protein</fullName>
    </recommendedName>
</protein>
<dbReference type="Proteomes" id="UP000011758">
    <property type="component" value="Unassembled WGS sequence"/>
</dbReference>
<feature type="transmembrane region" description="Helical" evidence="3">
    <location>
        <begin position="16"/>
        <end position="34"/>
    </location>
</feature>
<dbReference type="InterPro" id="IPR006140">
    <property type="entry name" value="D-isomer_DH_NAD-bd"/>
</dbReference>
<keyword evidence="3" id="KW-0812">Transmembrane</keyword>